<keyword evidence="2" id="KW-1185">Reference proteome</keyword>
<protein>
    <submittedName>
        <fullName evidence="1">Uncharacterized protein</fullName>
    </submittedName>
</protein>
<evidence type="ECO:0000313" key="1">
    <source>
        <dbReference type="EMBL" id="KAJ8130488.1"/>
    </source>
</evidence>
<sequence>MLAPWKLLGFTDETQAAAFNPTTPKDLGLLLTEQWDDSTRCLLELQDEDYGVALQVISSTGRRRAD</sequence>
<comment type="caution">
    <text evidence="1">The sequence shown here is derived from an EMBL/GenBank/DDBJ whole genome shotgun (WGS) entry which is preliminary data.</text>
</comment>
<proteinExistence type="predicted"/>
<organism evidence="1 2">
    <name type="scientific">Lasiodiplodia mahajangana</name>
    <dbReference type="NCBI Taxonomy" id="1108764"/>
    <lineage>
        <taxon>Eukaryota</taxon>
        <taxon>Fungi</taxon>
        <taxon>Dikarya</taxon>
        <taxon>Ascomycota</taxon>
        <taxon>Pezizomycotina</taxon>
        <taxon>Dothideomycetes</taxon>
        <taxon>Dothideomycetes incertae sedis</taxon>
        <taxon>Botryosphaeriales</taxon>
        <taxon>Botryosphaeriaceae</taxon>
        <taxon>Lasiodiplodia</taxon>
    </lineage>
</organism>
<reference evidence="1" key="1">
    <citation type="submission" date="2022-12" db="EMBL/GenBank/DDBJ databases">
        <title>Genome Sequence of Lasiodiplodia mahajangana.</title>
        <authorList>
            <person name="Buettner E."/>
        </authorList>
    </citation>
    <scope>NUCLEOTIDE SEQUENCE</scope>
    <source>
        <strain evidence="1">VT137</strain>
    </source>
</reference>
<gene>
    <name evidence="1" type="ORF">O1611_g3147</name>
</gene>
<dbReference type="EMBL" id="JAPUUL010000489">
    <property type="protein sequence ID" value="KAJ8130488.1"/>
    <property type="molecule type" value="Genomic_DNA"/>
</dbReference>
<evidence type="ECO:0000313" key="2">
    <source>
        <dbReference type="Proteomes" id="UP001153332"/>
    </source>
</evidence>
<name>A0ACC2JSL7_9PEZI</name>
<accession>A0ACC2JSL7</accession>
<dbReference type="Proteomes" id="UP001153332">
    <property type="component" value="Unassembled WGS sequence"/>
</dbReference>